<dbReference type="AlphaFoldDB" id="A0A1M6JJI7"/>
<protein>
    <submittedName>
        <fullName evidence="1">Predicted nucleic acid-binding protein, contains PIN domain</fullName>
    </submittedName>
</protein>
<proteinExistence type="predicted"/>
<sequence>MKALPEYVVDSSFLISLSRINALQLIKLLPGPALCPEEVYQEVVETGLHRGYADAFLISREVFLPEPPLVKSVAVSNRLGTKGVSPVDDSVLSLAFQRKAVLLTDDIRLRKKALGAGLKVHTSPEFLLYYLNYDSFKSALDGLVKHRRLDEKIAKLYLEAKRQWKKE</sequence>
<dbReference type="Gene3D" id="3.40.50.1010">
    <property type="entry name" value="5'-nuclease"/>
    <property type="match status" value="1"/>
</dbReference>
<reference evidence="2" key="1">
    <citation type="submission" date="2016-11" db="EMBL/GenBank/DDBJ databases">
        <authorList>
            <person name="Varghese N."/>
            <person name="Submissions S."/>
        </authorList>
    </citation>
    <scope>NUCLEOTIDE SEQUENCE [LARGE SCALE GENOMIC DNA]</scope>
    <source>
        <strain evidence="2">DSM 16057</strain>
    </source>
</reference>
<evidence type="ECO:0000313" key="2">
    <source>
        <dbReference type="Proteomes" id="UP000184529"/>
    </source>
</evidence>
<dbReference type="Pfam" id="PF11848">
    <property type="entry name" value="DUF3368"/>
    <property type="match status" value="1"/>
</dbReference>
<dbReference type="InterPro" id="IPR029060">
    <property type="entry name" value="PIN-like_dom_sf"/>
</dbReference>
<accession>A0A1M6JJI7</accession>
<gene>
    <name evidence="1" type="ORF">SAMN02745219_02625</name>
</gene>
<dbReference type="PANTHER" id="PTHR39550:SF1">
    <property type="entry name" value="SLL0658 PROTEIN"/>
    <property type="match status" value="1"/>
</dbReference>
<keyword evidence="2" id="KW-1185">Reference proteome</keyword>
<dbReference type="Proteomes" id="UP000184529">
    <property type="component" value="Unassembled WGS sequence"/>
</dbReference>
<dbReference type="SUPFAM" id="SSF88723">
    <property type="entry name" value="PIN domain-like"/>
    <property type="match status" value="1"/>
</dbReference>
<dbReference type="PANTHER" id="PTHR39550">
    <property type="entry name" value="SLL0658 PROTEIN"/>
    <property type="match status" value="1"/>
</dbReference>
<organism evidence="1 2">
    <name type="scientific">Desulfofundulus thermosubterraneus DSM 16057</name>
    <dbReference type="NCBI Taxonomy" id="1121432"/>
    <lineage>
        <taxon>Bacteria</taxon>
        <taxon>Bacillati</taxon>
        <taxon>Bacillota</taxon>
        <taxon>Clostridia</taxon>
        <taxon>Eubacteriales</taxon>
        <taxon>Peptococcaceae</taxon>
        <taxon>Desulfofundulus</taxon>
    </lineage>
</organism>
<dbReference type="EMBL" id="FQZM01000036">
    <property type="protein sequence ID" value="SHJ46877.1"/>
    <property type="molecule type" value="Genomic_DNA"/>
</dbReference>
<name>A0A1M6JJI7_9FIRM</name>
<evidence type="ECO:0000313" key="1">
    <source>
        <dbReference type="EMBL" id="SHJ46877.1"/>
    </source>
</evidence>
<dbReference type="InterPro" id="IPR021799">
    <property type="entry name" value="PIN-like_prokaryotic"/>
</dbReference>
<dbReference type="STRING" id="1121432.SAMN02745219_02625"/>